<organism evidence="2 3">
    <name type="scientific">Scleroderma citrinum Foug A</name>
    <dbReference type="NCBI Taxonomy" id="1036808"/>
    <lineage>
        <taxon>Eukaryota</taxon>
        <taxon>Fungi</taxon>
        <taxon>Dikarya</taxon>
        <taxon>Basidiomycota</taxon>
        <taxon>Agaricomycotina</taxon>
        <taxon>Agaricomycetes</taxon>
        <taxon>Agaricomycetidae</taxon>
        <taxon>Boletales</taxon>
        <taxon>Sclerodermatineae</taxon>
        <taxon>Sclerodermataceae</taxon>
        <taxon>Scleroderma</taxon>
    </lineage>
</organism>
<evidence type="ECO:0000313" key="2">
    <source>
        <dbReference type="EMBL" id="KIM56906.1"/>
    </source>
</evidence>
<name>A0A0C3DLG4_9AGAM</name>
<gene>
    <name evidence="2" type="ORF">SCLCIDRAFT_198619</name>
</gene>
<evidence type="ECO:0000256" key="1">
    <source>
        <dbReference type="SAM" id="MobiDB-lite"/>
    </source>
</evidence>
<dbReference type="STRING" id="1036808.A0A0C3DLG4"/>
<reference evidence="3" key="2">
    <citation type="submission" date="2015-01" db="EMBL/GenBank/DDBJ databases">
        <title>Evolutionary Origins and Diversification of the Mycorrhizal Mutualists.</title>
        <authorList>
            <consortium name="DOE Joint Genome Institute"/>
            <consortium name="Mycorrhizal Genomics Consortium"/>
            <person name="Kohler A."/>
            <person name="Kuo A."/>
            <person name="Nagy L.G."/>
            <person name="Floudas D."/>
            <person name="Copeland A."/>
            <person name="Barry K.W."/>
            <person name="Cichocki N."/>
            <person name="Veneault-Fourrey C."/>
            <person name="LaButti K."/>
            <person name="Lindquist E.A."/>
            <person name="Lipzen A."/>
            <person name="Lundell T."/>
            <person name="Morin E."/>
            <person name="Murat C."/>
            <person name="Riley R."/>
            <person name="Ohm R."/>
            <person name="Sun H."/>
            <person name="Tunlid A."/>
            <person name="Henrissat B."/>
            <person name="Grigoriev I.V."/>
            <person name="Hibbett D.S."/>
            <person name="Martin F."/>
        </authorList>
    </citation>
    <scope>NUCLEOTIDE SEQUENCE [LARGE SCALE GENOMIC DNA]</scope>
    <source>
        <strain evidence="3">Foug A</strain>
    </source>
</reference>
<dbReference type="AlphaFoldDB" id="A0A0C3DLG4"/>
<sequence length="161" mass="17637">MADEGNNTTPPATSSSIALDTVLRSCHEGALSDHTEDLLCKRVAVLRDLGPIPVVPLEYFNSAVLPPLRNGIDVQNIERALQASGRIILGQWREYQSNPNNATANEQDYCKHLSSIFEAVMTEAKKGTRTDPTVDFIQKSNSVPVSAQTHTSNPDGYMRLN</sequence>
<accession>A0A0C3DLG4</accession>
<dbReference type="Proteomes" id="UP000053989">
    <property type="component" value="Unassembled WGS sequence"/>
</dbReference>
<keyword evidence="3" id="KW-1185">Reference proteome</keyword>
<reference evidence="2 3" key="1">
    <citation type="submission" date="2014-04" db="EMBL/GenBank/DDBJ databases">
        <authorList>
            <consortium name="DOE Joint Genome Institute"/>
            <person name="Kuo A."/>
            <person name="Kohler A."/>
            <person name="Nagy L.G."/>
            <person name="Floudas D."/>
            <person name="Copeland A."/>
            <person name="Barry K.W."/>
            <person name="Cichocki N."/>
            <person name="Veneault-Fourrey C."/>
            <person name="LaButti K."/>
            <person name="Lindquist E.A."/>
            <person name="Lipzen A."/>
            <person name="Lundell T."/>
            <person name="Morin E."/>
            <person name="Murat C."/>
            <person name="Sun H."/>
            <person name="Tunlid A."/>
            <person name="Henrissat B."/>
            <person name="Grigoriev I.V."/>
            <person name="Hibbett D.S."/>
            <person name="Martin F."/>
            <person name="Nordberg H.P."/>
            <person name="Cantor M.N."/>
            <person name="Hua S.X."/>
        </authorList>
    </citation>
    <scope>NUCLEOTIDE SEQUENCE [LARGE SCALE GENOMIC DNA]</scope>
    <source>
        <strain evidence="2 3">Foug A</strain>
    </source>
</reference>
<feature type="compositionally biased region" description="Polar residues" evidence="1">
    <location>
        <begin position="142"/>
        <end position="154"/>
    </location>
</feature>
<dbReference type="EMBL" id="KN822108">
    <property type="protein sequence ID" value="KIM56906.1"/>
    <property type="molecule type" value="Genomic_DNA"/>
</dbReference>
<evidence type="ECO:0000313" key="3">
    <source>
        <dbReference type="Proteomes" id="UP000053989"/>
    </source>
</evidence>
<proteinExistence type="predicted"/>
<dbReference type="OrthoDB" id="3260094at2759"/>
<dbReference type="InParanoid" id="A0A0C3DLG4"/>
<dbReference type="HOGENOM" id="CLU_1768853_0_0_1"/>
<feature type="region of interest" description="Disordered" evidence="1">
    <location>
        <begin position="142"/>
        <end position="161"/>
    </location>
</feature>
<protein>
    <submittedName>
        <fullName evidence="2">Uncharacterized protein</fullName>
    </submittedName>
</protein>